<proteinExistence type="predicted"/>
<sequence>MKNRCLWVGVWCLTLTVGEDEAVLEVVRNPREESSTVPNEPESIFALLPSTSPSRPPVDLRCCGAPLSPSVLLGFLFRPFGLSSPLFYILFGRINNKLAGHVIVVSQILQKNNNFKIILKC</sequence>
<dbReference type="AlphaFoldDB" id="W9RKX4"/>
<dbReference type="EMBL" id="KE344869">
    <property type="protein sequence ID" value="EXB82605.1"/>
    <property type="molecule type" value="Genomic_DNA"/>
</dbReference>
<accession>W9RKX4</accession>
<feature type="signal peptide" evidence="1">
    <location>
        <begin position="1"/>
        <end position="18"/>
    </location>
</feature>
<keyword evidence="1" id="KW-0732">Signal</keyword>
<organism evidence="2 3">
    <name type="scientific">Morus notabilis</name>
    <dbReference type="NCBI Taxonomy" id="981085"/>
    <lineage>
        <taxon>Eukaryota</taxon>
        <taxon>Viridiplantae</taxon>
        <taxon>Streptophyta</taxon>
        <taxon>Embryophyta</taxon>
        <taxon>Tracheophyta</taxon>
        <taxon>Spermatophyta</taxon>
        <taxon>Magnoliopsida</taxon>
        <taxon>eudicotyledons</taxon>
        <taxon>Gunneridae</taxon>
        <taxon>Pentapetalae</taxon>
        <taxon>rosids</taxon>
        <taxon>fabids</taxon>
        <taxon>Rosales</taxon>
        <taxon>Moraceae</taxon>
        <taxon>Moreae</taxon>
        <taxon>Morus</taxon>
    </lineage>
</organism>
<dbReference type="Proteomes" id="UP000030645">
    <property type="component" value="Unassembled WGS sequence"/>
</dbReference>
<feature type="chain" id="PRO_5004928456" evidence="1">
    <location>
        <begin position="19"/>
        <end position="121"/>
    </location>
</feature>
<evidence type="ECO:0000256" key="1">
    <source>
        <dbReference type="SAM" id="SignalP"/>
    </source>
</evidence>
<name>W9RKX4_9ROSA</name>
<protein>
    <submittedName>
        <fullName evidence="2">Uncharacterized protein</fullName>
    </submittedName>
</protein>
<keyword evidence="3" id="KW-1185">Reference proteome</keyword>
<evidence type="ECO:0000313" key="2">
    <source>
        <dbReference type="EMBL" id="EXB82605.1"/>
    </source>
</evidence>
<gene>
    <name evidence="2" type="ORF">L484_027783</name>
</gene>
<evidence type="ECO:0000313" key="3">
    <source>
        <dbReference type="Proteomes" id="UP000030645"/>
    </source>
</evidence>
<reference evidence="3" key="1">
    <citation type="submission" date="2013-01" db="EMBL/GenBank/DDBJ databases">
        <title>Draft Genome Sequence of a Mulberry Tree, Morus notabilis C.K. Schneid.</title>
        <authorList>
            <person name="He N."/>
            <person name="Zhao S."/>
        </authorList>
    </citation>
    <scope>NUCLEOTIDE SEQUENCE</scope>
</reference>